<comment type="similarity">
    <text evidence="1">Belongs to the SIP oxidoreductase family.</text>
</comment>
<dbReference type="InterPro" id="IPR039374">
    <property type="entry name" value="SIP_fam"/>
</dbReference>
<gene>
    <name evidence="3" type="ORF">R2G56_17450</name>
</gene>
<dbReference type="PROSITE" id="PS51384">
    <property type="entry name" value="FAD_FR"/>
    <property type="match status" value="1"/>
</dbReference>
<evidence type="ECO:0000313" key="4">
    <source>
        <dbReference type="Proteomes" id="UP001185659"/>
    </source>
</evidence>
<sequence>MTMPGSFRAQLRLPQMAGSRLTDALIKGMGAEPLEETAQGTRLAHTFGRIAVETQASGLDISLDADDRTSLAYLQLSISHRLQSLEKGIELPWDSDNRPGMLLPYFRKMQVVSTHNLTPSMRRVRLAGEDLERFSRNGLHMRLLFPPAGSASPSWPQIGRNGDAVWPDDENRPVARVYTIRTIDVAAGLIDVDMVLHEGDAYPGAGWAARAKPGHIVGMTGPGGGEAPHTATLVLLGDETALPAIGRILEGLPKETNAIVRIEIASEEEKQLLSTHATLDLEWLVRGNAEAGTTTLLVEAAKALDIKGDDPDLFVWAGCEFSAFKSIRSHLRKELRLPNRQHLVVSYWRRGVAGVH</sequence>
<proteinExistence type="inferred from homology"/>
<evidence type="ECO:0000313" key="3">
    <source>
        <dbReference type="EMBL" id="MDV6228084.1"/>
    </source>
</evidence>
<dbReference type="Proteomes" id="UP001185659">
    <property type="component" value="Unassembled WGS sequence"/>
</dbReference>
<dbReference type="InterPro" id="IPR017938">
    <property type="entry name" value="Riboflavin_synthase-like_b-brl"/>
</dbReference>
<comment type="caution">
    <text evidence="3">The sequence shown here is derived from an EMBL/GenBank/DDBJ whole genome shotgun (WGS) entry which is preliminary data.</text>
</comment>
<dbReference type="PANTHER" id="PTHR30157">
    <property type="entry name" value="FERRIC REDUCTASE, NADPH-DEPENDENT"/>
    <property type="match status" value="1"/>
</dbReference>
<dbReference type="EMBL" id="JAWLIP010000008">
    <property type="protein sequence ID" value="MDV6228084.1"/>
    <property type="molecule type" value="Genomic_DNA"/>
</dbReference>
<evidence type="ECO:0000259" key="2">
    <source>
        <dbReference type="PROSITE" id="PS51384"/>
    </source>
</evidence>
<dbReference type="Gene3D" id="2.40.30.10">
    <property type="entry name" value="Translation factors"/>
    <property type="match status" value="1"/>
</dbReference>
<dbReference type="Gene3D" id="3.40.50.80">
    <property type="entry name" value="Nucleotide-binding domain of ferredoxin-NADP reductase (FNR) module"/>
    <property type="match status" value="1"/>
</dbReference>
<name>A0ABU4APD3_9HYPH</name>
<keyword evidence="4" id="KW-1185">Reference proteome</keyword>
<accession>A0ABU4APD3</accession>
<dbReference type="Pfam" id="PF04954">
    <property type="entry name" value="SIP"/>
    <property type="match status" value="1"/>
</dbReference>
<dbReference type="PANTHER" id="PTHR30157:SF0">
    <property type="entry name" value="NADPH-DEPENDENT FERRIC-CHELATE REDUCTASE"/>
    <property type="match status" value="1"/>
</dbReference>
<dbReference type="InterPro" id="IPR039261">
    <property type="entry name" value="FNR_nucleotide-bd"/>
</dbReference>
<reference evidence="3 4" key="1">
    <citation type="submission" date="2023-10" db="EMBL/GenBank/DDBJ databases">
        <authorList>
            <person name="Venkata Ramana C."/>
            <person name="Sasikala C."/>
            <person name="Dhurka M."/>
        </authorList>
    </citation>
    <scope>NUCLEOTIDE SEQUENCE [LARGE SCALE GENOMIC DNA]</scope>
    <source>
        <strain evidence="3 4">KCTC 32151</strain>
    </source>
</reference>
<feature type="domain" description="FAD-binding FR-type" evidence="2">
    <location>
        <begin position="104"/>
        <end position="229"/>
    </location>
</feature>
<dbReference type="SUPFAM" id="SSF63380">
    <property type="entry name" value="Riboflavin synthase domain-like"/>
    <property type="match status" value="1"/>
</dbReference>
<dbReference type="InterPro" id="IPR017927">
    <property type="entry name" value="FAD-bd_FR_type"/>
</dbReference>
<protein>
    <submittedName>
        <fullName evidence="3">Siderophore-interacting protein</fullName>
    </submittedName>
</protein>
<organism evidence="3 4">
    <name type="scientific">Nitratireductor aquimarinus</name>
    <dbReference type="NCBI Taxonomy" id="889300"/>
    <lineage>
        <taxon>Bacteria</taxon>
        <taxon>Pseudomonadati</taxon>
        <taxon>Pseudomonadota</taxon>
        <taxon>Alphaproteobacteria</taxon>
        <taxon>Hyphomicrobiales</taxon>
        <taxon>Phyllobacteriaceae</taxon>
        <taxon>Nitratireductor</taxon>
    </lineage>
</organism>
<dbReference type="Pfam" id="PF08021">
    <property type="entry name" value="FAD_binding_9"/>
    <property type="match status" value="1"/>
</dbReference>
<dbReference type="RefSeq" id="WP_317562099.1">
    <property type="nucleotide sequence ID" value="NZ_JAWLIP010000008.1"/>
</dbReference>
<dbReference type="InterPro" id="IPR007037">
    <property type="entry name" value="SIP_rossman_dom"/>
</dbReference>
<dbReference type="CDD" id="cd06193">
    <property type="entry name" value="siderophore_interacting"/>
    <property type="match status" value="1"/>
</dbReference>
<dbReference type="InterPro" id="IPR013113">
    <property type="entry name" value="SIP_FAD-bd"/>
</dbReference>
<evidence type="ECO:0000256" key="1">
    <source>
        <dbReference type="ARBA" id="ARBA00035644"/>
    </source>
</evidence>